<evidence type="ECO:0000313" key="2">
    <source>
        <dbReference type="Proteomes" id="UP001596067"/>
    </source>
</evidence>
<gene>
    <name evidence="1" type="ORF">ACFP0N_27705</name>
</gene>
<protein>
    <submittedName>
        <fullName evidence="1">Uncharacterized protein</fullName>
    </submittedName>
</protein>
<sequence length="140" mass="15202">MLSFEIRVDFFDKPSSGPDGESEGYACSVVRDGFAGVSVPRVGEALAGQSLLPGPYGKLPFIKPVRPPFHQVRAVEHHPRAVGAEGEPSITVVLHASLGYEGERLAELVRTYSDAGWTWWPAEHAEVARIVYGLDQDKTG</sequence>
<accession>A0ABW1F6L9</accession>
<proteinExistence type="predicted"/>
<dbReference type="Proteomes" id="UP001596067">
    <property type="component" value="Unassembled WGS sequence"/>
</dbReference>
<dbReference type="RefSeq" id="WP_345330303.1">
    <property type="nucleotide sequence ID" value="NZ_BAAAVH010000111.1"/>
</dbReference>
<organism evidence="1 2">
    <name type="scientific">Kitasatospora aburaviensis</name>
    <dbReference type="NCBI Taxonomy" id="67265"/>
    <lineage>
        <taxon>Bacteria</taxon>
        <taxon>Bacillati</taxon>
        <taxon>Actinomycetota</taxon>
        <taxon>Actinomycetes</taxon>
        <taxon>Kitasatosporales</taxon>
        <taxon>Streptomycetaceae</taxon>
        <taxon>Kitasatospora</taxon>
    </lineage>
</organism>
<comment type="caution">
    <text evidence="1">The sequence shown here is derived from an EMBL/GenBank/DDBJ whole genome shotgun (WGS) entry which is preliminary data.</text>
</comment>
<evidence type="ECO:0000313" key="1">
    <source>
        <dbReference type="EMBL" id="MFC5888759.1"/>
    </source>
</evidence>
<name>A0ABW1F6L9_9ACTN</name>
<reference evidence="2" key="1">
    <citation type="journal article" date="2019" name="Int. J. Syst. Evol. Microbiol.">
        <title>The Global Catalogue of Microorganisms (GCM) 10K type strain sequencing project: providing services to taxonomists for standard genome sequencing and annotation.</title>
        <authorList>
            <consortium name="The Broad Institute Genomics Platform"/>
            <consortium name="The Broad Institute Genome Sequencing Center for Infectious Disease"/>
            <person name="Wu L."/>
            <person name="Ma J."/>
        </authorList>
    </citation>
    <scope>NUCLEOTIDE SEQUENCE [LARGE SCALE GENOMIC DNA]</scope>
    <source>
        <strain evidence="2">CGMCC 4.1469</strain>
    </source>
</reference>
<dbReference type="EMBL" id="JBHSOD010000044">
    <property type="protein sequence ID" value="MFC5888759.1"/>
    <property type="molecule type" value="Genomic_DNA"/>
</dbReference>
<keyword evidence="2" id="KW-1185">Reference proteome</keyword>